<feature type="domain" description="Alpha/beta hydrolase fold-3" evidence="2">
    <location>
        <begin position="89"/>
        <end position="296"/>
    </location>
</feature>
<dbReference type="OrthoDB" id="408631at2759"/>
<evidence type="ECO:0000313" key="4">
    <source>
        <dbReference type="Proteomes" id="UP001153618"/>
    </source>
</evidence>
<proteinExistence type="predicted"/>
<dbReference type="GO" id="GO:0016787">
    <property type="term" value="F:hydrolase activity"/>
    <property type="evidence" value="ECO:0007669"/>
    <property type="project" value="UniProtKB-KW"/>
</dbReference>
<dbReference type="InterPro" id="IPR029058">
    <property type="entry name" value="AB_hydrolase_fold"/>
</dbReference>
<dbReference type="InterPro" id="IPR013094">
    <property type="entry name" value="AB_hydrolase_3"/>
</dbReference>
<reference evidence="3" key="1">
    <citation type="submission" date="2021-07" db="EMBL/GenBank/DDBJ databases">
        <authorList>
            <person name="Branca A.L. A."/>
        </authorList>
    </citation>
    <scope>NUCLEOTIDE SEQUENCE</scope>
</reference>
<accession>A0A9W4MJA0</accession>
<protein>
    <recommendedName>
        <fullName evidence="2">Alpha/beta hydrolase fold-3 domain-containing protein</fullName>
    </recommendedName>
</protein>
<dbReference type="InterPro" id="IPR050300">
    <property type="entry name" value="GDXG_lipolytic_enzyme"/>
</dbReference>
<gene>
    <name evidence="3" type="ORF">POLS_LOCUS380</name>
</gene>
<dbReference type="AlphaFoldDB" id="A0A9W4MJA0"/>
<keyword evidence="1" id="KW-0378">Hydrolase</keyword>
<dbReference type="Proteomes" id="UP001153618">
    <property type="component" value="Unassembled WGS sequence"/>
</dbReference>
<dbReference type="Gene3D" id="3.40.50.1820">
    <property type="entry name" value="alpha/beta hydrolase"/>
    <property type="match status" value="1"/>
</dbReference>
<dbReference type="GO" id="GO:0072330">
    <property type="term" value="P:monocarboxylic acid biosynthetic process"/>
    <property type="evidence" value="ECO:0007669"/>
    <property type="project" value="UniProtKB-ARBA"/>
</dbReference>
<dbReference type="Pfam" id="PF07859">
    <property type="entry name" value="Abhydrolase_3"/>
    <property type="match status" value="1"/>
</dbReference>
<dbReference type="SUPFAM" id="SSF53474">
    <property type="entry name" value="alpha/beta-Hydrolases"/>
    <property type="match status" value="1"/>
</dbReference>
<dbReference type="GO" id="GO:0017000">
    <property type="term" value="P:antibiotic biosynthetic process"/>
    <property type="evidence" value="ECO:0007669"/>
    <property type="project" value="UniProtKB-ARBA"/>
</dbReference>
<sequence>MPLQYEPGFHKAMAPLLAAKAAAPKTDMTDPFAVRSAMSPSFESLMNMLPDIPEVEHEVHHLTSYDGQSIAIHRYHRIDQDTTKPGPVILHIHGGGLIFGSPANFKKWQASLARDSGVQVFSIDYRLAPEHPFPTPVEDCYSALPWIHENAERFSIDPSRIITYGESAGGNLIAAINLMARDRGLSPPIAKQMLIYPMLDDRTVDPVPTMDGLLTWTPEANVTAWSAYLGSDFGTDRVSQYAAPARATSVKGLPPTYMELGTLDIFRDEDIDYLARITKEDIETELHLYPALPHGYDLFVPLGKAAARASADRLAAIASV</sequence>
<organism evidence="3 4">
    <name type="scientific">Penicillium olsonii</name>
    <dbReference type="NCBI Taxonomy" id="99116"/>
    <lineage>
        <taxon>Eukaryota</taxon>
        <taxon>Fungi</taxon>
        <taxon>Dikarya</taxon>
        <taxon>Ascomycota</taxon>
        <taxon>Pezizomycotina</taxon>
        <taxon>Eurotiomycetes</taxon>
        <taxon>Eurotiomycetidae</taxon>
        <taxon>Eurotiales</taxon>
        <taxon>Aspergillaceae</taxon>
        <taxon>Penicillium</taxon>
    </lineage>
</organism>
<evidence type="ECO:0000256" key="1">
    <source>
        <dbReference type="ARBA" id="ARBA00022801"/>
    </source>
</evidence>
<name>A0A9W4MJA0_PENOL</name>
<dbReference type="PANTHER" id="PTHR48081">
    <property type="entry name" value="AB HYDROLASE SUPERFAMILY PROTEIN C4A8.06C"/>
    <property type="match status" value="1"/>
</dbReference>
<evidence type="ECO:0000313" key="3">
    <source>
        <dbReference type="EMBL" id="CAG7948663.1"/>
    </source>
</evidence>
<comment type="caution">
    <text evidence="3">The sequence shown here is derived from an EMBL/GenBank/DDBJ whole genome shotgun (WGS) entry which is preliminary data.</text>
</comment>
<keyword evidence="4" id="KW-1185">Reference proteome</keyword>
<evidence type="ECO:0000259" key="2">
    <source>
        <dbReference type="Pfam" id="PF07859"/>
    </source>
</evidence>
<dbReference type="PANTHER" id="PTHR48081:SF8">
    <property type="entry name" value="ALPHA_BETA HYDROLASE FOLD-3 DOMAIN-CONTAINING PROTEIN-RELATED"/>
    <property type="match status" value="1"/>
</dbReference>
<dbReference type="EMBL" id="CAJVOS010000007">
    <property type="protein sequence ID" value="CAG7948663.1"/>
    <property type="molecule type" value="Genomic_DNA"/>
</dbReference>